<evidence type="ECO:0000313" key="1">
    <source>
        <dbReference type="EMBL" id="CAL1400877.1"/>
    </source>
</evidence>
<evidence type="ECO:0000313" key="2">
    <source>
        <dbReference type="Proteomes" id="UP001497516"/>
    </source>
</evidence>
<gene>
    <name evidence="1" type="ORF">LTRI10_LOCUS40977</name>
</gene>
<dbReference type="AlphaFoldDB" id="A0AAV2FS91"/>
<protein>
    <submittedName>
        <fullName evidence="1">Uncharacterized protein</fullName>
    </submittedName>
</protein>
<dbReference type="Proteomes" id="UP001497516">
    <property type="component" value="Chromosome 7"/>
</dbReference>
<reference evidence="1 2" key="1">
    <citation type="submission" date="2024-04" db="EMBL/GenBank/DDBJ databases">
        <authorList>
            <person name="Fracassetti M."/>
        </authorList>
    </citation>
    <scope>NUCLEOTIDE SEQUENCE [LARGE SCALE GENOMIC DNA]</scope>
</reference>
<sequence length="93" mass="10832">MATSWKSMKDRLCVRNNLSPNDVLVALRCARNYHTDGRIKEVCFPPFMRDKYFLKKAEYNIKQAAEVRTYIGECSKALEDADPKDLEPSRMLE</sequence>
<accession>A0AAV2FS91</accession>
<name>A0AAV2FS91_9ROSI</name>
<dbReference type="EMBL" id="OZ034820">
    <property type="protein sequence ID" value="CAL1400877.1"/>
    <property type="molecule type" value="Genomic_DNA"/>
</dbReference>
<proteinExistence type="predicted"/>
<organism evidence="1 2">
    <name type="scientific">Linum trigynum</name>
    <dbReference type="NCBI Taxonomy" id="586398"/>
    <lineage>
        <taxon>Eukaryota</taxon>
        <taxon>Viridiplantae</taxon>
        <taxon>Streptophyta</taxon>
        <taxon>Embryophyta</taxon>
        <taxon>Tracheophyta</taxon>
        <taxon>Spermatophyta</taxon>
        <taxon>Magnoliopsida</taxon>
        <taxon>eudicotyledons</taxon>
        <taxon>Gunneridae</taxon>
        <taxon>Pentapetalae</taxon>
        <taxon>rosids</taxon>
        <taxon>fabids</taxon>
        <taxon>Malpighiales</taxon>
        <taxon>Linaceae</taxon>
        <taxon>Linum</taxon>
    </lineage>
</organism>
<keyword evidence="2" id="KW-1185">Reference proteome</keyword>